<dbReference type="InterPro" id="IPR012338">
    <property type="entry name" value="Beta-lactam/transpept-like"/>
</dbReference>
<feature type="chain" id="PRO_5046904874" description="beta-lactamase" evidence="4">
    <location>
        <begin position="22"/>
        <end position="331"/>
    </location>
</feature>
<name>A0ABU3SDT4_9HYPH</name>
<dbReference type="PANTHER" id="PTHR35333">
    <property type="entry name" value="BETA-LACTAMASE"/>
    <property type="match status" value="1"/>
</dbReference>
<gene>
    <name evidence="6" type="primary">bla</name>
    <name evidence="6" type="ORF">RKE40_21865</name>
</gene>
<sequence length="331" mass="35249">MRLQPFLAAAALACGLTASIAGTLTETAELEAKMKELAAAHPGRVGICAQSAGGKPVCVNGEQRFSLQSVMKLVVGAAVMRAVDEGRMRLDNRVTLRREDLSVNIQPLADIVLKDGAFETTIEDLVRRAVVESDSAATDFLIARLGGVGAVQALLEAADLRDIRIDRTERELQTEVTGLRWEPSFVDPERLKAARAKVSQKRQAKAFEAYLSDPRDTATPLAMVSFLRKLAAGQLLSPASTRHFLAVMSQTITFPDRLRAGAPAGWTVGHKTGTSHSLNGVNGVTNDVGLLTAPDRGFVAVAAFIAESRAPAPARAAVIAEAARRVTGAYR</sequence>
<comment type="catalytic activity">
    <reaction evidence="1">
        <text>a beta-lactam + H2O = a substituted beta-amino acid</text>
        <dbReference type="Rhea" id="RHEA:20401"/>
        <dbReference type="ChEBI" id="CHEBI:15377"/>
        <dbReference type="ChEBI" id="CHEBI:35627"/>
        <dbReference type="ChEBI" id="CHEBI:140347"/>
        <dbReference type="EC" id="3.5.2.6"/>
    </reaction>
</comment>
<evidence type="ECO:0000313" key="7">
    <source>
        <dbReference type="Proteomes" id="UP001254257"/>
    </source>
</evidence>
<dbReference type="Proteomes" id="UP001254257">
    <property type="component" value="Unassembled WGS sequence"/>
</dbReference>
<keyword evidence="4" id="KW-0732">Signal</keyword>
<feature type="signal peptide" evidence="4">
    <location>
        <begin position="1"/>
        <end position="21"/>
    </location>
</feature>
<dbReference type="Pfam" id="PF13354">
    <property type="entry name" value="Beta-lactamase2"/>
    <property type="match status" value="1"/>
</dbReference>
<dbReference type="PRINTS" id="PR00118">
    <property type="entry name" value="BLACTAMASEA"/>
</dbReference>
<evidence type="ECO:0000256" key="1">
    <source>
        <dbReference type="ARBA" id="ARBA00001526"/>
    </source>
</evidence>
<feature type="domain" description="Beta-lactamase class A catalytic" evidence="5">
    <location>
        <begin position="53"/>
        <end position="304"/>
    </location>
</feature>
<proteinExistence type="inferred from homology"/>
<evidence type="ECO:0000256" key="3">
    <source>
        <dbReference type="ARBA" id="ARBA00012865"/>
    </source>
</evidence>
<reference evidence="6 7" key="1">
    <citation type="submission" date="2023-09" db="EMBL/GenBank/DDBJ databases">
        <title>Whole genome shotgun sequencing (WGS) of Bosea sp. ZW T0_25, isolated from stored onions (Allium cepa).</title>
        <authorList>
            <person name="Stoll D.A."/>
            <person name="Huch M."/>
        </authorList>
    </citation>
    <scope>NUCLEOTIDE SEQUENCE [LARGE SCALE GENOMIC DNA]</scope>
    <source>
        <strain evidence="6 7">ZW T0_25</strain>
    </source>
</reference>
<keyword evidence="6" id="KW-0378">Hydrolase</keyword>
<dbReference type="PANTHER" id="PTHR35333:SF3">
    <property type="entry name" value="BETA-LACTAMASE-TYPE TRANSPEPTIDASE FOLD CONTAINING PROTEIN"/>
    <property type="match status" value="1"/>
</dbReference>
<dbReference type="EC" id="3.5.2.6" evidence="3"/>
<dbReference type="InterPro" id="IPR000871">
    <property type="entry name" value="Beta-lactam_class-A"/>
</dbReference>
<dbReference type="EMBL" id="JAWDID010000043">
    <property type="protein sequence ID" value="MDU0342552.1"/>
    <property type="molecule type" value="Genomic_DNA"/>
</dbReference>
<dbReference type="GO" id="GO:0008800">
    <property type="term" value="F:beta-lactamase activity"/>
    <property type="evidence" value="ECO:0007669"/>
    <property type="project" value="UniProtKB-EC"/>
</dbReference>
<dbReference type="InterPro" id="IPR045155">
    <property type="entry name" value="Beta-lactam_cat"/>
</dbReference>
<accession>A0ABU3SDT4</accession>
<protein>
    <recommendedName>
        <fullName evidence="3">beta-lactamase</fullName>
        <ecNumber evidence="3">3.5.2.6</ecNumber>
    </recommendedName>
</protein>
<comment type="similarity">
    <text evidence="2">Belongs to the class-A beta-lactamase family.</text>
</comment>
<evidence type="ECO:0000259" key="5">
    <source>
        <dbReference type="Pfam" id="PF13354"/>
    </source>
</evidence>
<organism evidence="6 7">
    <name type="scientific">Bosea rubneri</name>
    <dbReference type="NCBI Taxonomy" id="3075434"/>
    <lineage>
        <taxon>Bacteria</taxon>
        <taxon>Pseudomonadati</taxon>
        <taxon>Pseudomonadota</taxon>
        <taxon>Alphaproteobacteria</taxon>
        <taxon>Hyphomicrobiales</taxon>
        <taxon>Boseaceae</taxon>
        <taxon>Bosea</taxon>
    </lineage>
</organism>
<dbReference type="NCBIfam" id="NF033103">
    <property type="entry name" value="bla_class_A"/>
    <property type="match status" value="1"/>
</dbReference>
<evidence type="ECO:0000256" key="2">
    <source>
        <dbReference type="ARBA" id="ARBA00009009"/>
    </source>
</evidence>
<keyword evidence="7" id="KW-1185">Reference proteome</keyword>
<dbReference type="Gene3D" id="3.40.710.10">
    <property type="entry name" value="DD-peptidase/beta-lactamase superfamily"/>
    <property type="match status" value="1"/>
</dbReference>
<evidence type="ECO:0000256" key="4">
    <source>
        <dbReference type="SAM" id="SignalP"/>
    </source>
</evidence>
<comment type="caution">
    <text evidence="6">The sequence shown here is derived from an EMBL/GenBank/DDBJ whole genome shotgun (WGS) entry which is preliminary data.</text>
</comment>
<evidence type="ECO:0000313" key="6">
    <source>
        <dbReference type="EMBL" id="MDU0342552.1"/>
    </source>
</evidence>
<dbReference type="SUPFAM" id="SSF56601">
    <property type="entry name" value="beta-lactamase/transpeptidase-like"/>
    <property type="match status" value="1"/>
</dbReference>